<dbReference type="InterPro" id="IPR001708">
    <property type="entry name" value="YidC/ALB3/OXA1/COX18"/>
</dbReference>
<evidence type="ECO:0000256" key="9">
    <source>
        <dbReference type="RuleBase" id="RU003945"/>
    </source>
</evidence>
<dbReference type="GO" id="GO:0015031">
    <property type="term" value="P:protein transport"/>
    <property type="evidence" value="ECO:0007669"/>
    <property type="project" value="UniProtKB-KW"/>
</dbReference>
<evidence type="ECO:0000256" key="1">
    <source>
        <dbReference type="ARBA" id="ARBA00004651"/>
    </source>
</evidence>
<reference evidence="12 13" key="1">
    <citation type="journal article" date="2016" name="Nat. Commun.">
        <title>Thousands of microbial genomes shed light on interconnected biogeochemical processes in an aquifer system.</title>
        <authorList>
            <person name="Anantharaman K."/>
            <person name="Brown C.T."/>
            <person name="Hug L.A."/>
            <person name="Sharon I."/>
            <person name="Castelle C.J."/>
            <person name="Probst A.J."/>
            <person name="Thomas B.C."/>
            <person name="Singh A."/>
            <person name="Wilkins M.J."/>
            <person name="Karaoz U."/>
            <person name="Brodie E.L."/>
            <person name="Williams K.H."/>
            <person name="Hubbard S.S."/>
            <person name="Banfield J.F."/>
        </authorList>
    </citation>
    <scope>NUCLEOTIDE SEQUENCE [LARGE SCALE GENOMIC DNA]</scope>
</reference>
<dbReference type="Pfam" id="PF02096">
    <property type="entry name" value="60KD_IMP"/>
    <property type="match status" value="1"/>
</dbReference>
<protein>
    <recommendedName>
        <fullName evidence="11">Membrane insertase YidC/Oxa/ALB C-terminal domain-containing protein</fullName>
    </recommendedName>
</protein>
<proteinExistence type="inferred from homology"/>
<dbReference type="EMBL" id="MHPU01000020">
    <property type="protein sequence ID" value="OGZ88573.1"/>
    <property type="molecule type" value="Genomic_DNA"/>
</dbReference>
<evidence type="ECO:0000256" key="2">
    <source>
        <dbReference type="ARBA" id="ARBA00022448"/>
    </source>
</evidence>
<dbReference type="Proteomes" id="UP000178935">
    <property type="component" value="Unassembled WGS sequence"/>
</dbReference>
<dbReference type="InterPro" id="IPR047196">
    <property type="entry name" value="YidC_ALB_C"/>
</dbReference>
<evidence type="ECO:0000256" key="5">
    <source>
        <dbReference type="ARBA" id="ARBA00022927"/>
    </source>
</evidence>
<keyword evidence="5" id="KW-0653">Protein transport</keyword>
<dbReference type="NCBIfam" id="TIGR03592">
    <property type="entry name" value="yidC_oxa1_cterm"/>
    <property type="match status" value="1"/>
</dbReference>
<dbReference type="InterPro" id="IPR028055">
    <property type="entry name" value="YidC/Oxa/ALB_C"/>
</dbReference>
<evidence type="ECO:0000256" key="10">
    <source>
        <dbReference type="SAM" id="Phobius"/>
    </source>
</evidence>
<evidence type="ECO:0000256" key="7">
    <source>
        <dbReference type="ARBA" id="ARBA00023136"/>
    </source>
</evidence>
<keyword evidence="2" id="KW-0813">Transport</keyword>
<dbReference type="AlphaFoldDB" id="A0A1G2JNP1"/>
<dbReference type="PANTHER" id="PTHR12428:SF65">
    <property type="entry name" value="CYTOCHROME C OXIDASE ASSEMBLY PROTEIN COX18, MITOCHONDRIAL"/>
    <property type="match status" value="1"/>
</dbReference>
<dbReference type="PANTHER" id="PTHR12428">
    <property type="entry name" value="OXA1"/>
    <property type="match status" value="1"/>
</dbReference>
<dbReference type="CDD" id="cd20070">
    <property type="entry name" value="5TM_YidC_Alb3"/>
    <property type="match status" value="1"/>
</dbReference>
<feature type="transmembrane region" description="Helical" evidence="10">
    <location>
        <begin position="99"/>
        <end position="119"/>
    </location>
</feature>
<evidence type="ECO:0000256" key="3">
    <source>
        <dbReference type="ARBA" id="ARBA00022475"/>
    </source>
</evidence>
<evidence type="ECO:0000256" key="4">
    <source>
        <dbReference type="ARBA" id="ARBA00022692"/>
    </source>
</evidence>
<evidence type="ECO:0000313" key="13">
    <source>
        <dbReference type="Proteomes" id="UP000178935"/>
    </source>
</evidence>
<dbReference type="GO" id="GO:0051205">
    <property type="term" value="P:protein insertion into membrane"/>
    <property type="evidence" value="ECO:0007669"/>
    <property type="project" value="TreeGrafter"/>
</dbReference>
<dbReference type="GO" id="GO:0005886">
    <property type="term" value="C:plasma membrane"/>
    <property type="evidence" value="ECO:0007669"/>
    <property type="project" value="UniProtKB-SubCell"/>
</dbReference>
<feature type="transmembrane region" description="Helical" evidence="10">
    <location>
        <begin position="6"/>
        <end position="26"/>
    </location>
</feature>
<evidence type="ECO:0000313" key="12">
    <source>
        <dbReference type="EMBL" id="OGZ88573.1"/>
    </source>
</evidence>
<gene>
    <name evidence="12" type="ORF">A2561_04715</name>
</gene>
<keyword evidence="4 9" id="KW-0812">Transmembrane</keyword>
<keyword evidence="6 10" id="KW-1133">Transmembrane helix</keyword>
<evidence type="ECO:0000256" key="8">
    <source>
        <dbReference type="ARBA" id="ARBA00023186"/>
    </source>
</evidence>
<evidence type="ECO:0000256" key="6">
    <source>
        <dbReference type="ARBA" id="ARBA00022989"/>
    </source>
</evidence>
<organism evidence="12 13">
    <name type="scientific">Candidatus Staskawiczbacteria bacterium RIFOXYD1_FULL_32_13</name>
    <dbReference type="NCBI Taxonomy" id="1802234"/>
    <lineage>
        <taxon>Bacteria</taxon>
        <taxon>Candidatus Staskawicziibacteriota</taxon>
    </lineage>
</organism>
<keyword evidence="7 10" id="KW-0472">Membrane</keyword>
<dbReference type="GO" id="GO:0032977">
    <property type="term" value="F:membrane insertase activity"/>
    <property type="evidence" value="ECO:0007669"/>
    <property type="project" value="InterPro"/>
</dbReference>
<feature type="domain" description="Membrane insertase YidC/Oxa/ALB C-terminal" evidence="11">
    <location>
        <begin position="33"/>
        <end position="233"/>
    </location>
</feature>
<sequence length="239" mass="27489">MFEFIANIFNIFLYKPLFNSLVLFYNIIPGHDFGIAIIFLTLVIKFILYPLSVKAFASQKVLQDLQPKVKEIQNKYKDDKEKLAKATLELYKNEKINPFSGLFLAFIQLPILIALYQVFWQGLKPEQLNNLYNFVTRPIVINPVFLGIIDLSKPNIYFAIIAGILQFFQTKMVASSQKKDKGGAPDMAQAMQTQMLYVFPIITIIILLSLPSALGLYWIISSIFSIVQQYYILKKQKNI</sequence>
<accession>A0A1G2JNP1</accession>
<feature type="transmembrane region" description="Helical" evidence="10">
    <location>
        <begin position="33"/>
        <end position="52"/>
    </location>
</feature>
<keyword evidence="3" id="KW-1003">Cell membrane</keyword>
<evidence type="ECO:0000259" key="11">
    <source>
        <dbReference type="Pfam" id="PF02096"/>
    </source>
</evidence>
<feature type="transmembrane region" description="Helical" evidence="10">
    <location>
        <begin position="195"/>
        <end position="210"/>
    </location>
</feature>
<comment type="similarity">
    <text evidence="9">Belongs to the OXA1/ALB3/YidC family.</text>
</comment>
<comment type="subcellular location">
    <subcellularLocation>
        <location evidence="1">Cell membrane</location>
        <topology evidence="1">Multi-pass membrane protein</topology>
    </subcellularLocation>
    <subcellularLocation>
        <location evidence="9">Membrane</location>
        <topology evidence="9">Multi-pass membrane protein</topology>
    </subcellularLocation>
</comment>
<comment type="caution">
    <text evidence="12">The sequence shown here is derived from an EMBL/GenBank/DDBJ whole genome shotgun (WGS) entry which is preliminary data.</text>
</comment>
<keyword evidence="8" id="KW-0143">Chaperone</keyword>
<name>A0A1G2JNP1_9BACT</name>